<dbReference type="PROSITE" id="PS50878">
    <property type="entry name" value="RT_POL"/>
    <property type="match status" value="1"/>
</dbReference>
<feature type="domain" description="Reverse transcriptase" evidence="2">
    <location>
        <begin position="883"/>
        <end position="1138"/>
    </location>
</feature>
<dbReference type="PANTHER" id="PTHR47040">
    <property type="entry name" value="OSJNBA0068L06.9 PROTEIN"/>
    <property type="match status" value="1"/>
</dbReference>
<dbReference type="CDD" id="cd01650">
    <property type="entry name" value="RT_nLTR_like"/>
    <property type="match status" value="1"/>
</dbReference>
<evidence type="ECO:0000313" key="3">
    <source>
        <dbReference type="EMBL" id="RVX19144.1"/>
    </source>
</evidence>
<dbReference type="InterPro" id="IPR000477">
    <property type="entry name" value="RT_dom"/>
</dbReference>
<dbReference type="InterPro" id="IPR019533">
    <property type="entry name" value="Peptidase_S26"/>
</dbReference>
<dbReference type="InterPro" id="IPR036286">
    <property type="entry name" value="LexA/Signal_pep-like_sf"/>
</dbReference>
<feature type="region of interest" description="Disordered" evidence="1">
    <location>
        <begin position="1"/>
        <end position="21"/>
    </location>
</feature>
<evidence type="ECO:0000256" key="1">
    <source>
        <dbReference type="SAM" id="MobiDB-lite"/>
    </source>
</evidence>
<dbReference type="Gene3D" id="2.10.109.10">
    <property type="entry name" value="Umud Fragment, subunit A"/>
    <property type="match status" value="1"/>
</dbReference>
<dbReference type="SUPFAM" id="SSF56219">
    <property type="entry name" value="DNase I-like"/>
    <property type="match status" value="1"/>
</dbReference>
<dbReference type="SUPFAM" id="SSF51306">
    <property type="entry name" value="LexA/Signal peptidase"/>
    <property type="match status" value="1"/>
</dbReference>
<organism evidence="3 4">
    <name type="scientific">Vitis vinifera</name>
    <name type="common">Grape</name>
    <dbReference type="NCBI Taxonomy" id="29760"/>
    <lineage>
        <taxon>Eukaryota</taxon>
        <taxon>Viridiplantae</taxon>
        <taxon>Streptophyta</taxon>
        <taxon>Embryophyta</taxon>
        <taxon>Tracheophyta</taxon>
        <taxon>Spermatophyta</taxon>
        <taxon>Magnoliopsida</taxon>
        <taxon>eudicotyledons</taxon>
        <taxon>Gunneridae</taxon>
        <taxon>Pentapetalae</taxon>
        <taxon>rosids</taxon>
        <taxon>Vitales</taxon>
        <taxon>Vitaceae</taxon>
        <taxon>Viteae</taxon>
        <taxon>Vitis</taxon>
    </lineage>
</organism>
<dbReference type="Pfam" id="PF00078">
    <property type="entry name" value="RVT_1"/>
    <property type="match status" value="1"/>
</dbReference>
<dbReference type="InterPro" id="IPR036691">
    <property type="entry name" value="Endo/exonu/phosph_ase_sf"/>
</dbReference>
<dbReference type="SUPFAM" id="SSF56672">
    <property type="entry name" value="DNA/RNA polymerases"/>
    <property type="match status" value="1"/>
</dbReference>
<accession>A0A438KD66</accession>
<sequence length="1589" mass="180247">MEESESERAGERESESDGGERVILHASEGVEGNVLSGTWKSLRKSSFGVESKTFEVKVEEKKGKLQATIVERKRGISSWIKLRLESLGLFVECLVLCIKDTRTGKWERKWKKKGRAYSLVRDENKGGCFIRLGVVDLEKKRFNIFTPKERGVKGGWASMAETLRLLGVAFGGKESQKDEAMMLKPNLVKTFAEVVKLPRSKSRAAVRVGVRENELSRNLNKLVHCLVRFWNPKAEKALNLGRTSVGGFLLRLEKWRPKTGCLLEGEKRSEAWVRIVGLPVSLWDRAILRRVGEECGGFFAVNSQTEKLENCSGPGFCNENGAGMKEWEEFRNRSLPMGRGGQTSGLGRPVVFPRSLDGLSVGPQGGMQLLGGPPKPGLAKVPWSSSPVSGPVGLDPVSSTSFETGPLLFGLSSRKDPGRAKAKESFVESGPDCQGPIQPLAKVRAQFGEARPSVLSGLSLLRGLESDISSFWVKDGLRKQIEEKLHSEERLKTDFALMEEALRYGNAFIPNGMLVSAQGETPCRMFNAPGFTEKETVTCWELMEVNNGSNEESREELCLVQTMPQEVKGWEEVMSEGVVRSLGTGRFLDWGAMDAHGSAEGYWLMNVEDGFVWIFTGVYGPFSREEREMLWEDLGAIRGFWDDSWCLGGDFNSGDRNNQSWARLDRFLVTQNWLDQFSGGPSLFRFENMWLKVDGFKDLLREWWQGSGQVEFWDGVESERSLSERETELKKEAKETFKKWVLLEETHWRQLSRELWLKEGDGNIDFFHRMANAHRRNNSLDRIKINGVWMTEEQEVREGIVNAFQQLLSEEPDWRADIEGLHLQSLNIREAEVLELPFTEEEIHSALLEMNGDKAPGPDGFIVAFRQTCWDFVKEEIVDLFKEFYDQRSFAKSLNTTFLVLIPKKGGVEDLGDFRPISLLGDCTSFWPRQILDASLIANEVIDFWHKHKEKGLICKLDIEKAYDSINWNFLMKVLHKIGFGSWWMEWIWWCISTAKFSVMVNGVPTGFFSNTKGLHQGDPLSPYLFVLGMEVLSALIRRAADGGFISGCRLRGRGRMEMNVSHLLFVNDTIILCEARKEHLTSLSWILAWFEAASGLRINLAKNELIPIGEVQEIEEMAVELGCRVGSLPTVYLGLPLGAQHKAISMWDGVEERMRKRLALWKRQYISKGGRITLIKSTLASISIYQLSLFRMPKIVAKRLEKVQRDFLWGGGSLERKVHLINWEVDNLCKKVIGVKYGQEGFGWRTNEARGTFGVGVWKEILKEANWCWDNIEFKGGYVPWRSIGMQRSMKCGTQPWSRRLESQISRDFNDWELDLIGDLFNMLRDFRISLKEDSVLWKGGGHALLGVLWEIVFALFGVQWVFLKTVKEGVYGRGVLFALRLFGVASGYLRAGESYKGGQISDREVGDVVWKNLFQGKLTYLHWNKGGEMAPTIGEQGGTLLVRKLPAADPTSYYLYMQVLAELRRVFVGDVVVLKDPEESDNYLVRRLAAVEGYEMGSTDEKDEPFVLEKDQCWVLSDNETLKPTQANDSRIFGPVPMSDIVGRVIYCLRTAVDHGRVQNSHFSMRKDTPVLEIELDVDEMARRHKT</sequence>
<comment type="caution">
    <text evidence="3">The sequence shown here is derived from an EMBL/GenBank/DDBJ whole genome shotgun (WGS) entry which is preliminary data.</text>
</comment>
<dbReference type="Gene3D" id="3.60.10.10">
    <property type="entry name" value="Endonuclease/exonuclease/phosphatase"/>
    <property type="match status" value="1"/>
</dbReference>
<dbReference type="CDD" id="cd06530">
    <property type="entry name" value="S26_SPase_I"/>
    <property type="match status" value="1"/>
</dbReference>
<dbReference type="Proteomes" id="UP000288805">
    <property type="component" value="Unassembled WGS sequence"/>
</dbReference>
<proteinExistence type="predicted"/>
<dbReference type="InterPro" id="IPR053307">
    <property type="entry name" value="Mitochondrial_IM_protease"/>
</dbReference>
<gene>
    <name evidence="3" type="primary">LORF2_124</name>
    <name evidence="3" type="ORF">CK203_008793</name>
</gene>
<evidence type="ECO:0000259" key="2">
    <source>
        <dbReference type="PROSITE" id="PS50878"/>
    </source>
</evidence>
<evidence type="ECO:0000313" key="4">
    <source>
        <dbReference type="Proteomes" id="UP000288805"/>
    </source>
</evidence>
<reference evidence="3 4" key="1">
    <citation type="journal article" date="2018" name="PLoS Genet.">
        <title>Population sequencing reveals clonal diversity and ancestral inbreeding in the grapevine cultivar Chardonnay.</title>
        <authorList>
            <person name="Roach M.J."/>
            <person name="Johnson D.L."/>
            <person name="Bohlmann J."/>
            <person name="van Vuuren H.J."/>
            <person name="Jones S.J."/>
            <person name="Pretorius I.S."/>
            <person name="Schmidt S.A."/>
            <person name="Borneman A.R."/>
        </authorList>
    </citation>
    <scope>NUCLEOTIDE SEQUENCE [LARGE SCALE GENOMIC DNA]</scope>
    <source>
        <strain evidence="4">cv. Chardonnay</strain>
        <tissue evidence="3">Leaf</tissue>
    </source>
</reference>
<dbReference type="GO" id="GO:0006465">
    <property type="term" value="P:signal peptide processing"/>
    <property type="evidence" value="ECO:0007669"/>
    <property type="project" value="InterPro"/>
</dbReference>
<dbReference type="PANTHER" id="PTHR47040:SF1">
    <property type="entry name" value="MITOCHONDRIAL ATP-INDEPENDENT INNER MEMBRANE PROTEASE SUBUNIT 2"/>
    <property type="match status" value="1"/>
</dbReference>
<dbReference type="GO" id="GO:0004252">
    <property type="term" value="F:serine-type endopeptidase activity"/>
    <property type="evidence" value="ECO:0007669"/>
    <property type="project" value="InterPro"/>
</dbReference>
<protein>
    <submittedName>
        <fullName evidence="3">LINE-1 retrotransposable element ORF2 protein</fullName>
    </submittedName>
</protein>
<dbReference type="EMBL" id="QGNW01000009">
    <property type="protein sequence ID" value="RVX19144.1"/>
    <property type="molecule type" value="Genomic_DNA"/>
</dbReference>
<name>A0A438KD66_VITVI</name>
<dbReference type="InterPro" id="IPR043502">
    <property type="entry name" value="DNA/RNA_pol_sf"/>
</dbReference>